<dbReference type="NCBIfam" id="NF033537">
    <property type="entry name" value="lasso_biosyn_B2"/>
    <property type="match status" value="1"/>
</dbReference>
<evidence type="ECO:0000313" key="2">
    <source>
        <dbReference type="EMBL" id="SFU33132.1"/>
    </source>
</evidence>
<dbReference type="EMBL" id="FPBP01000001">
    <property type="protein sequence ID" value="SFU33132.1"/>
    <property type="molecule type" value="Genomic_DNA"/>
</dbReference>
<protein>
    <submittedName>
        <fullName evidence="2">Transglutaminase-like superfamily protein</fullName>
    </submittedName>
</protein>
<keyword evidence="3" id="KW-1185">Reference proteome</keyword>
<dbReference type="InterPro" id="IPR032708">
    <property type="entry name" value="McjB_C"/>
</dbReference>
<accession>A0A1I7FAC3</accession>
<name>A0A1I7FAC3_9GAMM</name>
<dbReference type="InterPro" id="IPR053521">
    <property type="entry name" value="McjB-like"/>
</dbReference>
<gene>
    <name evidence="2" type="ORF">SAMN04487955_101344</name>
</gene>
<dbReference type="STRING" id="463301.SAMN04487955_101344"/>
<feature type="domain" description="Microcin J25-processing protein McjB C-terminal" evidence="1">
    <location>
        <begin position="32"/>
        <end position="138"/>
    </location>
</feature>
<organism evidence="2 3">
    <name type="scientific">Halomonas korlensis</name>
    <dbReference type="NCBI Taxonomy" id="463301"/>
    <lineage>
        <taxon>Bacteria</taxon>
        <taxon>Pseudomonadati</taxon>
        <taxon>Pseudomonadota</taxon>
        <taxon>Gammaproteobacteria</taxon>
        <taxon>Oceanospirillales</taxon>
        <taxon>Halomonadaceae</taxon>
        <taxon>Halomonas</taxon>
    </lineage>
</organism>
<dbReference type="Proteomes" id="UP000198693">
    <property type="component" value="Unassembled WGS sequence"/>
</dbReference>
<dbReference type="Pfam" id="PF13471">
    <property type="entry name" value="Transglut_core3"/>
    <property type="match status" value="1"/>
</dbReference>
<reference evidence="3" key="1">
    <citation type="submission" date="2016-10" db="EMBL/GenBank/DDBJ databases">
        <authorList>
            <person name="Varghese N."/>
            <person name="Submissions S."/>
        </authorList>
    </citation>
    <scope>NUCLEOTIDE SEQUENCE [LARGE SCALE GENOMIC DNA]</scope>
    <source>
        <strain evidence="3">CGMCC 1.6981</strain>
    </source>
</reference>
<proteinExistence type="predicted"/>
<evidence type="ECO:0000313" key="3">
    <source>
        <dbReference type="Proteomes" id="UP000198693"/>
    </source>
</evidence>
<dbReference type="RefSeq" id="WP_175507769.1">
    <property type="nucleotide sequence ID" value="NZ_FPBP01000001.1"/>
</dbReference>
<sequence>MKTLCRFVQLPWSRKVLLLEAAGWLALAWLLVRTMPFRVWSRWLGTQSSGEVDLVGVERDPRVRDICLAITSISARLGDRLTCLMLAMAAQWMLSRREISSSLVLGTRTEQDAQKRLVIKAHAWVRVGSGVVLGHHEEGYIPISSFVRYHPSPERQAE</sequence>
<evidence type="ECO:0000259" key="1">
    <source>
        <dbReference type="Pfam" id="PF13471"/>
    </source>
</evidence>
<dbReference type="AlphaFoldDB" id="A0A1I7FAC3"/>